<dbReference type="GeneID" id="100639246"/>
<reference evidence="2" key="2">
    <citation type="submission" date="2024-06" db="UniProtKB">
        <authorList>
            <consortium name="EnsemblMetazoa"/>
        </authorList>
    </citation>
    <scope>IDENTIFICATION</scope>
</reference>
<evidence type="ECO:0000313" key="3">
    <source>
        <dbReference type="Proteomes" id="UP000007879"/>
    </source>
</evidence>
<protein>
    <submittedName>
        <fullName evidence="2">Uncharacterized protein</fullName>
    </submittedName>
</protein>
<dbReference type="Proteomes" id="UP000007879">
    <property type="component" value="Unassembled WGS sequence"/>
</dbReference>
<dbReference type="RefSeq" id="XP_003389261.1">
    <property type="nucleotide sequence ID" value="XM_003389213.2"/>
</dbReference>
<reference evidence="3" key="1">
    <citation type="journal article" date="2010" name="Nature">
        <title>The Amphimedon queenslandica genome and the evolution of animal complexity.</title>
        <authorList>
            <person name="Srivastava M."/>
            <person name="Simakov O."/>
            <person name="Chapman J."/>
            <person name="Fahey B."/>
            <person name="Gauthier M.E."/>
            <person name="Mitros T."/>
            <person name="Richards G.S."/>
            <person name="Conaco C."/>
            <person name="Dacre M."/>
            <person name="Hellsten U."/>
            <person name="Larroux C."/>
            <person name="Putnam N.H."/>
            <person name="Stanke M."/>
            <person name="Adamska M."/>
            <person name="Darling A."/>
            <person name="Degnan S.M."/>
            <person name="Oakley T.H."/>
            <person name="Plachetzki D.C."/>
            <person name="Zhai Y."/>
            <person name="Adamski M."/>
            <person name="Calcino A."/>
            <person name="Cummins S.F."/>
            <person name="Goodstein D.M."/>
            <person name="Harris C."/>
            <person name="Jackson D.J."/>
            <person name="Leys S.P."/>
            <person name="Shu S."/>
            <person name="Woodcroft B.J."/>
            <person name="Vervoort M."/>
            <person name="Kosik K.S."/>
            <person name="Manning G."/>
            <person name="Degnan B.M."/>
            <person name="Rokhsar D.S."/>
        </authorList>
    </citation>
    <scope>NUCLEOTIDE SEQUENCE [LARGE SCALE GENOMIC DNA]</scope>
</reference>
<accession>A0AAN0IH93</accession>
<sequence>MCCACATQYCACALIFTSPVTTQWKRVEMSLRKLIKDTQKKTNPSYFLKYFKQDDTYSIVKANCVEVEQLEAGTSCRVRDGKDFHDGTIVTFGDKKDVSNAAGDIIKIEKESAENLEKESAKNMEKQSAESMKNESDYKAWHNEKESLEKYHRIKKPKIEKGKEGEEMHS</sequence>
<evidence type="ECO:0000313" key="2">
    <source>
        <dbReference type="EnsemblMetazoa" id="XP_003389261.1"/>
    </source>
</evidence>
<feature type="region of interest" description="Disordered" evidence="1">
    <location>
        <begin position="114"/>
        <end position="170"/>
    </location>
</feature>
<dbReference type="EnsemblMetazoa" id="XM_003389213.2">
    <property type="protein sequence ID" value="XP_003389261.1"/>
    <property type="gene ID" value="LOC100639246"/>
</dbReference>
<organism evidence="2 3">
    <name type="scientific">Amphimedon queenslandica</name>
    <name type="common">Sponge</name>
    <dbReference type="NCBI Taxonomy" id="400682"/>
    <lineage>
        <taxon>Eukaryota</taxon>
        <taxon>Metazoa</taxon>
        <taxon>Porifera</taxon>
        <taxon>Demospongiae</taxon>
        <taxon>Heteroscleromorpha</taxon>
        <taxon>Haplosclerida</taxon>
        <taxon>Niphatidae</taxon>
        <taxon>Amphimedon</taxon>
    </lineage>
</organism>
<evidence type="ECO:0000256" key="1">
    <source>
        <dbReference type="SAM" id="MobiDB-lite"/>
    </source>
</evidence>
<dbReference type="KEGG" id="aqu:100639246"/>
<dbReference type="AlphaFoldDB" id="A0AAN0IH93"/>
<proteinExistence type="predicted"/>
<keyword evidence="3" id="KW-1185">Reference proteome</keyword>
<name>A0AAN0IH93_AMPQE</name>